<dbReference type="InterPro" id="IPR036890">
    <property type="entry name" value="HATPase_C_sf"/>
</dbReference>
<proteinExistence type="predicted"/>
<dbReference type="Pfam" id="PF26194">
    <property type="entry name" value="Ig_SMCHD1_1st"/>
    <property type="match status" value="1"/>
</dbReference>
<dbReference type="PANTHER" id="PTHR22640:SF2">
    <property type="entry name" value="STRUCTURAL MAINTENANCE OF CHROMOSOMES FLEXIBLE HINGE DOMAIN-CONTAINING PROTEIN 1"/>
    <property type="match status" value="1"/>
</dbReference>
<dbReference type="Pfam" id="PF26195">
    <property type="entry name" value="Ig_SMCHD1_2nd"/>
    <property type="match status" value="1"/>
</dbReference>
<dbReference type="Pfam" id="PF22899">
    <property type="entry name" value="SMCHD1_S5"/>
    <property type="match status" value="1"/>
</dbReference>
<dbReference type="Proteomes" id="UP000694941">
    <property type="component" value="Unplaced"/>
</dbReference>
<dbReference type="SUPFAM" id="SSF75553">
    <property type="entry name" value="Smc hinge domain"/>
    <property type="match status" value="1"/>
</dbReference>
<dbReference type="InterPro" id="IPR010935">
    <property type="entry name" value="SMC_hinge"/>
</dbReference>
<gene>
    <name evidence="5" type="primary">LOC106458613</name>
</gene>
<dbReference type="InterPro" id="IPR036277">
    <property type="entry name" value="SMC_hinge_sf"/>
</dbReference>
<organism evidence="4 5">
    <name type="scientific">Limulus polyphemus</name>
    <name type="common">Atlantic horseshoe crab</name>
    <dbReference type="NCBI Taxonomy" id="6850"/>
    <lineage>
        <taxon>Eukaryota</taxon>
        <taxon>Metazoa</taxon>
        <taxon>Ecdysozoa</taxon>
        <taxon>Arthropoda</taxon>
        <taxon>Chelicerata</taxon>
        <taxon>Merostomata</taxon>
        <taxon>Xiphosura</taxon>
        <taxon>Limulidae</taxon>
        <taxon>Limulus</taxon>
    </lineage>
</organism>
<dbReference type="GeneID" id="106458613"/>
<dbReference type="InterPro" id="IPR058617">
    <property type="entry name" value="Ig_SMCHD1_7th"/>
</dbReference>
<protein>
    <submittedName>
        <fullName evidence="5">Structural maintenance of chromosomes flexible hinge domain-containing protein 1-like isoform X2</fullName>
    </submittedName>
</protein>
<feature type="compositionally biased region" description="Low complexity" evidence="2">
    <location>
        <begin position="1987"/>
        <end position="2002"/>
    </location>
</feature>
<dbReference type="InterPro" id="IPR058612">
    <property type="entry name" value="Ig_SMCHD1_2nd"/>
</dbReference>
<dbReference type="InterPro" id="IPR058611">
    <property type="entry name" value="Ig_SMCHD1_1st"/>
</dbReference>
<dbReference type="Pfam" id="PF26197">
    <property type="entry name" value="Ig_SMCHD1_5th"/>
    <property type="match status" value="1"/>
</dbReference>
<dbReference type="InterPro" id="IPR038892">
    <property type="entry name" value="SMCHD1"/>
</dbReference>
<evidence type="ECO:0000259" key="3">
    <source>
        <dbReference type="SMART" id="SM00968"/>
    </source>
</evidence>
<evidence type="ECO:0000313" key="4">
    <source>
        <dbReference type="Proteomes" id="UP000694941"/>
    </source>
</evidence>
<dbReference type="Pfam" id="PF26198">
    <property type="entry name" value="Ig_SMCHD1_6th"/>
    <property type="match status" value="1"/>
</dbReference>
<dbReference type="SMART" id="SM00968">
    <property type="entry name" value="SMC_hinge"/>
    <property type="match status" value="1"/>
</dbReference>
<sequence>MAKKVIYLFDRRAGDSSPVIFDITGVKTYTEFKRRVATTFDIAENENFVICTLNRENICDDSSFDTALRNDVSSITVLQEINQDLPAPTEEKIEYLPHYDTLLKSGMYEYYASAGQDPLPYALAELIDNSLMATAHNKGCRKIELRLHLDPIPVIFVIDNGCGMTASQLKDWAVYRLSKFHRKENSKQYSPKSQENFDVEIPRSLNSEISYFGVGGKQAIFYLGQRTRMITKPRNSKDVHEFSMSQDDFEKKEQSKASVYSGLILSRRAGDASHISPEEEYIRKVILEEVGEESFTCVVIQEIVPDHVTYLKQNYENLCRELAHTYHYYIHGPKGNILTPDKGQKLPSKFKITDIEVKMYSKGHQSPKVTNLRDVIDDLETQFIRTAASCFEFRGLMNGKRVVEGLLRYHPFLYDHETYPYDPYALPQPEDENDSIMADTRPGRGNRPMFECFWNGRLIPYTTIDELPWCATPKKVKDVPVECYNRVSGVLWTDDSVHVTTNKQTFIDLERQLLDKNTNFVHVVDGQLKRGVISKEFQEWLKTCNEQYDKQVMFRNFHGYTSRSDVQKHKQYPWAMFYAIEWDGRVYKKGQLVRTQRTNPIIIGKIEKFLLFGEHSEDVFATGGDMEIKQEPSYLYSESKIYPLAKLDRKIGEEGIKKIISDEEEKLPDKLTISWPEGNEVKNAEKIPVGKLIGPIKAEVLNKRGESISKLPGSTCNQKKLLVELQKKDVVLAHHIGQHAKNWPYWFLKMDVIQNLGPHTLSLQVMLNGDTTLGSRKELPSYKIRFTVIEAEPEKFTVGLLDGPFRVGLPFQIPLEFYDKFGNPTKPKADLKPQIEAVGVELKYEDLQVKGNSLIIKGIKAKGTVENSSGKSFQLAVKIPTLEEPIQTLKIRLHPGVPEKLKISPKSLEIENGSSPSFEVMTVDAADNITSESRLAVECTFHGPPDSSLPVYSTDLSAGGKGVITGPPLHLNLVDAKKSIRLKARFCVPDHRLISVVEGEVLVNPSHHAASLVVGYRGPNKNFIYIERDKDISWVAGQSVSGLEYRILDEAGREIDITPKLAGNMKVNWTKSVSSDILLEGKLPDIQTPQSIKQLLYCNVTLSDNHVIDFPFTIKPRHGEPAYLKATCSGTSKVRIGEALQADILVTVADKYGNAVKKVPFKSLATLAITAEGLDYSSLEKALGQSGGFVFKGLKFSDGQLGSREVCVQWNNLKDYFRLEIVAGPPAKIIYPGFDTSQIYIVYNDSRLPSKFVVQLCDSCGNPTPEENVKIMLGLDTDLKITPTTTVQKTDKNGQADFGILTVAVRGSQKPGKCPLSQCSQKCRGVFSICAKGSCGRVPITGPLLKIHMPCNLLKPVEIKVDYDQSKELVPGMEFPVFSVHLITEDGGIYMPGKASQICMKLWQTRKTRGKSPVKPVTLMPSDPSPQDDPGMFYFRNKLVPKVADSYSLQFIYDGGSNVLASQVIPIVVPPGLPVKLVPREDPGIPTVTNTQKPNSRLVVKHLVLELRDEHDNLVSAYCKGTLNVQITNFGSSQEEIPKLAGNVTSIQVPFDKGQAILENLMIQEKSPGIDGKEYIIRCTAVIDKLSLEYPISPYDVYFLFYNDIQKQAQMANLAKEHDSLVYKINTYKSLFDTTQQYLKELEAVVQSSANEENKIRNQLQLLGDNLQGLNSSSQIMAAINKCKAAKEQLEQQSRRECKLHRFPPEPGVLGKIGHLAWVSNVQVARVLAWHMQGDMDCLVTLSKEKALEIHRRTAGQQQLLPLDSVFKRNLPDWNRPLPHVRIKSYNPPGNPLFARQFLVFGENEDICRIVFGMLLGDAIILDTLEDAVSYRDTFIKNNISCPTLLTKTGERIRNNGKFGGASNKAPPMENLVNGVFGEPPLKDLEKVDEKLELLQSLKNAVDVHQQAKKDYFEQQKQESSSEMVKKVRDYQITESRLRAIEEKLGMLPSKDKLSTPETPESQIRKGNFKNTARESTRRNTDRISTRSRSSSPHGHSSNSSGQKRRSATIAVNVTKIKRQKT</sequence>
<dbReference type="InterPro" id="IPR058613">
    <property type="entry name" value="Ig_SMCHD1_4th"/>
</dbReference>
<feature type="compositionally biased region" description="Basic and acidic residues" evidence="2">
    <location>
        <begin position="1972"/>
        <end position="1985"/>
    </location>
</feature>
<feature type="region of interest" description="Disordered" evidence="2">
    <location>
        <begin position="1948"/>
        <end position="2022"/>
    </location>
</feature>
<feature type="coiled-coil region" evidence="1">
    <location>
        <begin position="1639"/>
        <end position="1696"/>
    </location>
</feature>
<dbReference type="Gene3D" id="3.30.565.10">
    <property type="entry name" value="Histidine kinase-like ATPase, C-terminal domain"/>
    <property type="match status" value="1"/>
</dbReference>
<reference evidence="5" key="1">
    <citation type="submission" date="2025-08" db="UniProtKB">
        <authorList>
            <consortium name="RefSeq"/>
        </authorList>
    </citation>
    <scope>IDENTIFICATION</scope>
    <source>
        <tissue evidence="5">Muscle</tissue>
    </source>
</reference>
<dbReference type="InterPro" id="IPR058616">
    <property type="entry name" value="Ig_SMCHD1_8th"/>
</dbReference>
<accession>A0ABM1SAE0</accession>
<dbReference type="Pfam" id="PF26199">
    <property type="entry name" value="Ig_SMCHD1_8th"/>
    <property type="match status" value="1"/>
</dbReference>
<dbReference type="InterPro" id="IPR058614">
    <property type="entry name" value="Ig_SMCHD1_5th"/>
</dbReference>
<feature type="domain" description="SMC hinge" evidence="3">
    <location>
        <begin position="1707"/>
        <end position="1832"/>
    </location>
</feature>
<evidence type="ECO:0000256" key="1">
    <source>
        <dbReference type="SAM" id="Coils"/>
    </source>
</evidence>
<dbReference type="PANTHER" id="PTHR22640">
    <property type="entry name" value="STRUCTURAL MAINTENANCE OF CHROMOSOMES FLEXIBLE HINGE DOMAIN-CONTAINING PROTEIN 1"/>
    <property type="match status" value="1"/>
</dbReference>
<dbReference type="Pfam" id="PF26201">
    <property type="entry name" value="Ig_SMCHD1_7th"/>
    <property type="match status" value="1"/>
</dbReference>
<dbReference type="RefSeq" id="XP_022240595.1">
    <property type="nucleotide sequence ID" value="XM_022384887.1"/>
</dbReference>
<dbReference type="InterPro" id="IPR058615">
    <property type="entry name" value="Ig_SMCHD1_6th"/>
</dbReference>
<dbReference type="SUPFAM" id="SSF55874">
    <property type="entry name" value="ATPase domain of HSP90 chaperone/DNA topoisomerase II/histidine kinase"/>
    <property type="match status" value="2"/>
</dbReference>
<dbReference type="InterPro" id="IPR055109">
    <property type="entry name" value="SMCHD1_S5"/>
</dbReference>
<evidence type="ECO:0000313" key="5">
    <source>
        <dbReference type="RefSeq" id="XP_022240595.1"/>
    </source>
</evidence>
<dbReference type="Pfam" id="PF26196">
    <property type="entry name" value="Ig_SMCHD1_4th"/>
    <property type="match status" value="1"/>
</dbReference>
<dbReference type="Pfam" id="PF13589">
    <property type="entry name" value="HATPase_c_3"/>
    <property type="match status" value="1"/>
</dbReference>
<keyword evidence="1" id="KW-0175">Coiled coil</keyword>
<name>A0ABM1SAE0_LIMPO</name>
<evidence type="ECO:0000256" key="2">
    <source>
        <dbReference type="SAM" id="MobiDB-lite"/>
    </source>
</evidence>
<keyword evidence="4" id="KW-1185">Reference proteome</keyword>